<keyword evidence="3" id="KW-0472">Membrane</keyword>
<dbReference type="PANTHER" id="PTHR10809">
    <property type="entry name" value="VESICLE-ASSOCIATED MEMBRANE PROTEIN-ASSOCIATED PROTEIN"/>
    <property type="match status" value="1"/>
</dbReference>
<dbReference type="GO" id="GO:0005886">
    <property type="term" value="C:plasma membrane"/>
    <property type="evidence" value="ECO:0007669"/>
    <property type="project" value="TreeGrafter"/>
</dbReference>
<evidence type="ECO:0000313" key="5">
    <source>
        <dbReference type="EMBL" id="KAK4798655.1"/>
    </source>
</evidence>
<protein>
    <recommendedName>
        <fullName evidence="4">MSP domain-containing protein</fullName>
    </recommendedName>
</protein>
<keyword evidence="6" id="KW-1185">Reference proteome</keyword>
<feature type="domain" description="MSP" evidence="4">
    <location>
        <begin position="5"/>
        <end position="125"/>
    </location>
</feature>
<sequence>MTTELLEIQPRLLKFTFELKKQSSCSVILTNKTEQYVAFKVKTTSPRKYVVCPNSGVIKPKSSFSFTVTMQAQKVVPPEMQSKDKFLVQSTLVPFGTSEDEISSNIFSKESGYYIEEKKIRVSFAAVSPLQSPLNFPTDGQKQDTSLETLAQRDRVDSEVENIAPPQTVSENREGLEAEMISQGHLKETNKTDTSYLYNRDGQTNETNCQDLNITLEELRSKLRVMDIKLKEADLTIQKLTEERRAIKREKEKLERDLELLRKSRTKKVQVGFPLLYLFIVALISIIVGFLASY</sequence>
<dbReference type="PIRSF" id="PIRSF019693">
    <property type="entry name" value="VAMP-associated"/>
    <property type="match status" value="1"/>
</dbReference>
<evidence type="ECO:0000256" key="2">
    <source>
        <dbReference type="SAM" id="Coils"/>
    </source>
</evidence>
<dbReference type="GO" id="GO:0090158">
    <property type="term" value="P:endoplasmic reticulum membrane organization"/>
    <property type="evidence" value="ECO:0007669"/>
    <property type="project" value="TreeGrafter"/>
</dbReference>
<dbReference type="SUPFAM" id="SSF49354">
    <property type="entry name" value="PapD-like"/>
    <property type="match status" value="1"/>
</dbReference>
<evidence type="ECO:0000259" key="4">
    <source>
        <dbReference type="PROSITE" id="PS50202"/>
    </source>
</evidence>
<gene>
    <name evidence="5" type="ORF">SAY86_030981</name>
</gene>
<comment type="caution">
    <text evidence="5">The sequence shown here is derived from an EMBL/GenBank/DDBJ whole genome shotgun (WGS) entry which is preliminary data.</text>
</comment>
<dbReference type="GO" id="GO:0005789">
    <property type="term" value="C:endoplasmic reticulum membrane"/>
    <property type="evidence" value="ECO:0007669"/>
    <property type="project" value="InterPro"/>
</dbReference>
<dbReference type="GO" id="GO:0061817">
    <property type="term" value="P:endoplasmic reticulum-plasma membrane tethering"/>
    <property type="evidence" value="ECO:0007669"/>
    <property type="project" value="TreeGrafter"/>
</dbReference>
<dbReference type="InterPro" id="IPR008962">
    <property type="entry name" value="PapD-like_sf"/>
</dbReference>
<dbReference type="AlphaFoldDB" id="A0AAN7MNQ6"/>
<dbReference type="Gene3D" id="2.60.40.10">
    <property type="entry name" value="Immunoglobulins"/>
    <property type="match status" value="1"/>
</dbReference>
<feature type="coiled-coil region" evidence="2">
    <location>
        <begin position="209"/>
        <end position="264"/>
    </location>
</feature>
<keyword evidence="3" id="KW-1133">Transmembrane helix</keyword>
<dbReference type="Pfam" id="PF00635">
    <property type="entry name" value="Motile_Sperm"/>
    <property type="match status" value="1"/>
</dbReference>
<keyword evidence="3" id="KW-0812">Transmembrane</keyword>
<accession>A0AAN7MNQ6</accession>
<name>A0AAN7MNQ6_TRANT</name>
<dbReference type="InterPro" id="IPR016763">
    <property type="entry name" value="VAP"/>
</dbReference>
<organism evidence="5 6">
    <name type="scientific">Trapa natans</name>
    <name type="common">Water chestnut</name>
    <dbReference type="NCBI Taxonomy" id="22666"/>
    <lineage>
        <taxon>Eukaryota</taxon>
        <taxon>Viridiplantae</taxon>
        <taxon>Streptophyta</taxon>
        <taxon>Embryophyta</taxon>
        <taxon>Tracheophyta</taxon>
        <taxon>Spermatophyta</taxon>
        <taxon>Magnoliopsida</taxon>
        <taxon>eudicotyledons</taxon>
        <taxon>Gunneridae</taxon>
        <taxon>Pentapetalae</taxon>
        <taxon>rosids</taxon>
        <taxon>malvids</taxon>
        <taxon>Myrtales</taxon>
        <taxon>Lythraceae</taxon>
        <taxon>Trapa</taxon>
    </lineage>
</organism>
<dbReference type="PROSITE" id="PS50202">
    <property type="entry name" value="MSP"/>
    <property type="match status" value="1"/>
</dbReference>
<reference evidence="5 6" key="1">
    <citation type="journal article" date="2023" name="Hortic Res">
        <title>Pangenome of water caltrop reveals structural variations and asymmetric subgenome divergence after allopolyploidization.</title>
        <authorList>
            <person name="Zhang X."/>
            <person name="Chen Y."/>
            <person name="Wang L."/>
            <person name="Yuan Y."/>
            <person name="Fang M."/>
            <person name="Shi L."/>
            <person name="Lu R."/>
            <person name="Comes H.P."/>
            <person name="Ma Y."/>
            <person name="Chen Y."/>
            <person name="Huang G."/>
            <person name="Zhou Y."/>
            <person name="Zheng Z."/>
            <person name="Qiu Y."/>
        </authorList>
    </citation>
    <scope>NUCLEOTIDE SEQUENCE [LARGE SCALE GENOMIC DNA]</scope>
    <source>
        <strain evidence="5">F231</strain>
    </source>
</reference>
<proteinExistence type="inferred from homology"/>
<evidence type="ECO:0000256" key="1">
    <source>
        <dbReference type="ARBA" id="ARBA00008932"/>
    </source>
</evidence>
<dbReference type="PANTHER" id="PTHR10809:SF148">
    <property type="entry name" value="OS01G0936800 PROTEIN"/>
    <property type="match status" value="1"/>
</dbReference>
<dbReference type="Proteomes" id="UP001346149">
    <property type="component" value="Unassembled WGS sequence"/>
</dbReference>
<evidence type="ECO:0000313" key="6">
    <source>
        <dbReference type="Proteomes" id="UP001346149"/>
    </source>
</evidence>
<dbReference type="InterPro" id="IPR013783">
    <property type="entry name" value="Ig-like_fold"/>
</dbReference>
<dbReference type="FunFam" id="2.60.40.10:FF:000813">
    <property type="entry name" value="Vesicle-associated protein 1-1"/>
    <property type="match status" value="1"/>
</dbReference>
<dbReference type="EMBL" id="JAXQNO010000005">
    <property type="protein sequence ID" value="KAK4798655.1"/>
    <property type="molecule type" value="Genomic_DNA"/>
</dbReference>
<keyword evidence="2" id="KW-0175">Coiled coil</keyword>
<comment type="similarity">
    <text evidence="1">Belongs to the VAMP-associated protein (VAP) (TC 9.B.17) family.</text>
</comment>
<evidence type="ECO:0000256" key="3">
    <source>
        <dbReference type="SAM" id="Phobius"/>
    </source>
</evidence>
<dbReference type="InterPro" id="IPR000535">
    <property type="entry name" value="MSP_dom"/>
</dbReference>
<feature type="transmembrane region" description="Helical" evidence="3">
    <location>
        <begin position="271"/>
        <end position="292"/>
    </location>
</feature>